<name>A0ABN9VPL5_9DINO</name>
<sequence>MTAIKCLRGPSERAAVYVNGARARGEGAALPNGAEISVCAEGLTRLVTFRVLRDLGKANMAWALDAVQCRPSVLSPREALEEAEHAERHGEGEVLLRPAAPPLSASGELLRRRGPVAERPEALRPGAASRGTPTSAVAV</sequence>
<dbReference type="Proteomes" id="UP001189429">
    <property type="component" value="Unassembled WGS sequence"/>
</dbReference>
<keyword evidence="3" id="KW-1185">Reference proteome</keyword>
<feature type="region of interest" description="Disordered" evidence="1">
    <location>
        <begin position="78"/>
        <end position="139"/>
    </location>
</feature>
<evidence type="ECO:0008006" key="4">
    <source>
        <dbReference type="Google" id="ProtNLM"/>
    </source>
</evidence>
<proteinExistence type="predicted"/>
<evidence type="ECO:0000256" key="1">
    <source>
        <dbReference type="SAM" id="MobiDB-lite"/>
    </source>
</evidence>
<gene>
    <name evidence="2" type="ORF">PCOR1329_LOCUS59633</name>
</gene>
<feature type="compositionally biased region" description="Basic and acidic residues" evidence="1">
    <location>
        <begin position="78"/>
        <end position="94"/>
    </location>
</feature>
<evidence type="ECO:0000313" key="2">
    <source>
        <dbReference type="EMBL" id="CAK0874840.1"/>
    </source>
</evidence>
<organism evidence="2 3">
    <name type="scientific">Prorocentrum cordatum</name>
    <dbReference type="NCBI Taxonomy" id="2364126"/>
    <lineage>
        <taxon>Eukaryota</taxon>
        <taxon>Sar</taxon>
        <taxon>Alveolata</taxon>
        <taxon>Dinophyceae</taxon>
        <taxon>Prorocentrales</taxon>
        <taxon>Prorocentraceae</taxon>
        <taxon>Prorocentrum</taxon>
    </lineage>
</organism>
<protein>
    <recommendedName>
        <fullName evidence="4">Inositol-pentakisphosphate 2-kinase</fullName>
    </recommendedName>
</protein>
<comment type="caution">
    <text evidence="2">The sequence shown here is derived from an EMBL/GenBank/DDBJ whole genome shotgun (WGS) entry which is preliminary data.</text>
</comment>
<reference evidence="2" key="1">
    <citation type="submission" date="2023-10" db="EMBL/GenBank/DDBJ databases">
        <authorList>
            <person name="Chen Y."/>
            <person name="Shah S."/>
            <person name="Dougan E. K."/>
            <person name="Thang M."/>
            <person name="Chan C."/>
        </authorList>
    </citation>
    <scope>NUCLEOTIDE SEQUENCE [LARGE SCALE GENOMIC DNA]</scope>
</reference>
<dbReference type="EMBL" id="CAUYUJ010017439">
    <property type="protein sequence ID" value="CAK0874840.1"/>
    <property type="molecule type" value="Genomic_DNA"/>
</dbReference>
<accession>A0ABN9VPL5</accession>
<evidence type="ECO:0000313" key="3">
    <source>
        <dbReference type="Proteomes" id="UP001189429"/>
    </source>
</evidence>
<feature type="compositionally biased region" description="Basic and acidic residues" evidence="1">
    <location>
        <begin position="109"/>
        <end position="122"/>
    </location>
</feature>